<feature type="transmembrane region" description="Helical" evidence="7">
    <location>
        <begin position="46"/>
        <end position="63"/>
    </location>
</feature>
<evidence type="ECO:0000256" key="6">
    <source>
        <dbReference type="SAM" id="MobiDB-lite"/>
    </source>
</evidence>
<evidence type="ECO:0000256" key="4">
    <source>
        <dbReference type="ARBA" id="ARBA00022777"/>
    </source>
</evidence>
<dbReference type="RefSeq" id="WP_142706649.1">
    <property type="nucleotide sequence ID" value="NZ_VIRS01000016.1"/>
</dbReference>
<feature type="transmembrane region" description="Helical" evidence="7">
    <location>
        <begin position="16"/>
        <end position="34"/>
    </location>
</feature>
<evidence type="ECO:0000313" key="9">
    <source>
        <dbReference type="EMBL" id="TQS42780.1"/>
    </source>
</evidence>
<evidence type="ECO:0000256" key="7">
    <source>
        <dbReference type="SAM" id="Phobius"/>
    </source>
</evidence>
<comment type="catalytic activity">
    <reaction evidence="1">
        <text>ATP + protein L-histidine = ADP + protein N-phospho-L-histidine.</text>
        <dbReference type="EC" id="2.7.13.3"/>
    </reaction>
</comment>
<evidence type="ECO:0000256" key="2">
    <source>
        <dbReference type="ARBA" id="ARBA00012438"/>
    </source>
</evidence>
<evidence type="ECO:0000256" key="5">
    <source>
        <dbReference type="ARBA" id="ARBA00023012"/>
    </source>
</evidence>
<evidence type="ECO:0000256" key="3">
    <source>
        <dbReference type="ARBA" id="ARBA00022679"/>
    </source>
</evidence>
<evidence type="ECO:0000259" key="8">
    <source>
        <dbReference type="SMART" id="SM00387"/>
    </source>
</evidence>
<evidence type="ECO:0000256" key="1">
    <source>
        <dbReference type="ARBA" id="ARBA00000085"/>
    </source>
</evidence>
<gene>
    <name evidence="9" type="ORF">FL583_22210</name>
</gene>
<dbReference type="Gene3D" id="3.30.565.10">
    <property type="entry name" value="Histidine kinase-like ATPase, C-terminal domain"/>
    <property type="match status" value="1"/>
</dbReference>
<feature type="transmembrane region" description="Helical" evidence="7">
    <location>
        <begin position="99"/>
        <end position="117"/>
    </location>
</feature>
<feature type="region of interest" description="Disordered" evidence="6">
    <location>
        <begin position="285"/>
        <end position="314"/>
    </location>
</feature>
<name>A0A545AND7_9ACTN</name>
<dbReference type="CDD" id="cd16917">
    <property type="entry name" value="HATPase_UhpB-NarQ-NarX-like"/>
    <property type="match status" value="1"/>
</dbReference>
<dbReference type="SUPFAM" id="SSF55874">
    <property type="entry name" value="ATPase domain of HSP90 chaperone/DNA topoisomerase II/histidine kinase"/>
    <property type="match status" value="1"/>
</dbReference>
<evidence type="ECO:0000313" key="10">
    <source>
        <dbReference type="Proteomes" id="UP000317982"/>
    </source>
</evidence>
<dbReference type="InterPro" id="IPR050482">
    <property type="entry name" value="Sensor_HK_TwoCompSys"/>
</dbReference>
<proteinExistence type="predicted"/>
<dbReference type="OrthoDB" id="227596at2"/>
<protein>
    <recommendedName>
        <fullName evidence="2">histidine kinase</fullName>
        <ecNumber evidence="2">2.7.13.3</ecNumber>
    </recommendedName>
</protein>
<dbReference type="Proteomes" id="UP000317982">
    <property type="component" value="Unassembled WGS sequence"/>
</dbReference>
<dbReference type="InParanoid" id="A0A545AND7"/>
<reference evidence="9 10" key="1">
    <citation type="submission" date="2019-07" db="EMBL/GenBank/DDBJ databases">
        <title>Cryptosporangium phraense sp. nov., isolated from plant litter.</title>
        <authorList>
            <person name="Suriyachadkun C."/>
        </authorList>
    </citation>
    <scope>NUCLEOTIDE SEQUENCE [LARGE SCALE GENOMIC DNA]</scope>
    <source>
        <strain evidence="9 10">A-T 5661</strain>
    </source>
</reference>
<dbReference type="GO" id="GO:0004673">
    <property type="term" value="F:protein histidine kinase activity"/>
    <property type="evidence" value="ECO:0007669"/>
    <property type="project" value="UniProtKB-EC"/>
</dbReference>
<dbReference type="InterPro" id="IPR036890">
    <property type="entry name" value="HATPase_C_sf"/>
</dbReference>
<dbReference type="EC" id="2.7.13.3" evidence="2"/>
<organism evidence="9 10">
    <name type="scientific">Cryptosporangium phraense</name>
    <dbReference type="NCBI Taxonomy" id="2593070"/>
    <lineage>
        <taxon>Bacteria</taxon>
        <taxon>Bacillati</taxon>
        <taxon>Actinomycetota</taxon>
        <taxon>Actinomycetes</taxon>
        <taxon>Cryptosporangiales</taxon>
        <taxon>Cryptosporangiaceae</taxon>
        <taxon>Cryptosporangium</taxon>
    </lineage>
</organism>
<keyword evidence="5" id="KW-0902">Two-component regulatory system</keyword>
<keyword evidence="7" id="KW-0472">Membrane</keyword>
<keyword evidence="10" id="KW-1185">Reference proteome</keyword>
<feature type="transmembrane region" description="Helical" evidence="7">
    <location>
        <begin position="69"/>
        <end position="87"/>
    </location>
</feature>
<dbReference type="Pfam" id="PF02518">
    <property type="entry name" value="HATPase_c"/>
    <property type="match status" value="1"/>
</dbReference>
<sequence length="366" mass="38451">MSFSPPVSATPTVQPLRQRLTSACVILLVAAVSLDHRPIPRLADTAVAVAGTALAAGLALRAAPRTRVLYLAGALFGVAVALSSLPIRGDLPIVGSGRAFYLPALVLVAIAGVLAWPELRAALSQDREKIRTAAVENSRAHTSRELHDETLQALIHLRRSLEHAAADPDVDELRQAAKDGAALAAEQIIALRDIIADLHPSLLTDLGLDAALETLADRIARRHPELSVEYRSEPPGSSETVDTATALAMYRIAQEALTNAVKHSGATHIVLSFTQHGTDLTLQVTDNGTGLTQPTGSTPPRRAARPRDAGDSGGIGIAALHARAALHDGHITIDSPASDRPGTPGTIVTAHLRSDPHRVVRESTAV</sequence>
<dbReference type="PANTHER" id="PTHR24421:SF10">
    <property type="entry name" value="NITRATE_NITRITE SENSOR PROTEIN NARQ"/>
    <property type="match status" value="1"/>
</dbReference>
<dbReference type="GO" id="GO:0000160">
    <property type="term" value="P:phosphorelay signal transduction system"/>
    <property type="evidence" value="ECO:0007669"/>
    <property type="project" value="UniProtKB-KW"/>
</dbReference>
<dbReference type="EMBL" id="VIRS01000016">
    <property type="protein sequence ID" value="TQS42780.1"/>
    <property type="molecule type" value="Genomic_DNA"/>
</dbReference>
<keyword evidence="7" id="KW-1133">Transmembrane helix</keyword>
<feature type="domain" description="Histidine kinase/HSP90-like ATPase" evidence="8">
    <location>
        <begin position="244"/>
        <end position="356"/>
    </location>
</feature>
<comment type="caution">
    <text evidence="9">The sequence shown here is derived from an EMBL/GenBank/DDBJ whole genome shotgun (WGS) entry which is preliminary data.</text>
</comment>
<dbReference type="SMART" id="SM00387">
    <property type="entry name" value="HATPase_c"/>
    <property type="match status" value="1"/>
</dbReference>
<dbReference type="AlphaFoldDB" id="A0A545AND7"/>
<keyword evidence="7" id="KW-0812">Transmembrane</keyword>
<keyword evidence="4" id="KW-0418">Kinase</keyword>
<dbReference type="PANTHER" id="PTHR24421">
    <property type="entry name" value="NITRATE/NITRITE SENSOR PROTEIN NARX-RELATED"/>
    <property type="match status" value="1"/>
</dbReference>
<keyword evidence="3" id="KW-0808">Transferase</keyword>
<dbReference type="InterPro" id="IPR003594">
    <property type="entry name" value="HATPase_dom"/>
</dbReference>
<accession>A0A545AND7</accession>